<reference evidence="6 7" key="1">
    <citation type="journal article" date="2003" name="Genome Res.">
        <title>Tropheryma whipplei twist: a human pathogenic Actinobacteria with a reduced genome.</title>
        <authorList>
            <person name="Raoult D."/>
            <person name="Ogata H."/>
            <person name="Audic S."/>
            <person name="Robert C."/>
            <person name="Suhre K."/>
            <person name="Drancourt M."/>
            <person name="Claverie J.-M."/>
        </authorList>
    </citation>
    <scope>NUCLEOTIDE SEQUENCE [LARGE SCALE GENOMIC DNA]</scope>
    <source>
        <strain evidence="6 7">Twist</strain>
    </source>
</reference>
<dbReference type="RefSeq" id="WP_011102674.1">
    <property type="nucleotide sequence ID" value="NC_004572.3"/>
</dbReference>
<feature type="transmembrane region" description="Helical" evidence="5">
    <location>
        <begin position="132"/>
        <end position="154"/>
    </location>
</feature>
<evidence type="ECO:0000313" key="6">
    <source>
        <dbReference type="EMBL" id="AAO44700.1"/>
    </source>
</evidence>
<evidence type="ECO:0000256" key="3">
    <source>
        <dbReference type="ARBA" id="ARBA00022989"/>
    </source>
</evidence>
<dbReference type="InterPro" id="IPR039376">
    <property type="entry name" value="Ferritin_CCC1_N"/>
</dbReference>
<dbReference type="AlphaFoldDB" id="Q83FU5"/>
<dbReference type="CDD" id="cd02433">
    <property type="entry name" value="Nodulin-21_like_2"/>
    <property type="match status" value="1"/>
</dbReference>
<evidence type="ECO:0000256" key="4">
    <source>
        <dbReference type="ARBA" id="ARBA00023136"/>
    </source>
</evidence>
<dbReference type="PANTHER" id="PTHR31851">
    <property type="entry name" value="FE(2+)/MN(2+) TRANSPORTER PCL1"/>
    <property type="match status" value="1"/>
</dbReference>
<evidence type="ECO:0000256" key="5">
    <source>
        <dbReference type="SAM" id="Phobius"/>
    </source>
</evidence>
<dbReference type="Proteomes" id="UP000002200">
    <property type="component" value="Chromosome"/>
</dbReference>
<dbReference type="OrthoDB" id="9789677at2"/>
<comment type="subcellular location">
    <subcellularLocation>
        <location evidence="1">Endomembrane system</location>
        <topology evidence="1">Multi-pass membrane protein</topology>
    </subcellularLocation>
</comment>
<keyword evidence="3 5" id="KW-1133">Transmembrane helix</keyword>
<dbReference type="EMBL" id="AE014184">
    <property type="protein sequence ID" value="AAO44700.1"/>
    <property type="molecule type" value="Genomic_DNA"/>
</dbReference>
<dbReference type="Pfam" id="PF01988">
    <property type="entry name" value="VIT1"/>
    <property type="match status" value="1"/>
</dbReference>
<dbReference type="HOGENOM" id="CLU_038957_1_0_11"/>
<dbReference type="CDD" id="cd01044">
    <property type="entry name" value="Ferritin_CCC1_N"/>
    <property type="match status" value="1"/>
</dbReference>
<evidence type="ECO:0000256" key="2">
    <source>
        <dbReference type="ARBA" id="ARBA00022692"/>
    </source>
</evidence>
<keyword evidence="4 5" id="KW-0472">Membrane</keyword>
<organism evidence="6 7">
    <name type="scientific">Tropheryma whipplei (strain Twist)</name>
    <name type="common">Whipple's bacillus</name>
    <dbReference type="NCBI Taxonomy" id="203267"/>
    <lineage>
        <taxon>Bacteria</taxon>
        <taxon>Bacillati</taxon>
        <taxon>Actinomycetota</taxon>
        <taxon>Actinomycetes</taxon>
        <taxon>Micrococcales</taxon>
        <taxon>Tropherymataceae</taxon>
        <taxon>Tropheryma</taxon>
    </lineage>
</organism>
<dbReference type="InterPro" id="IPR009078">
    <property type="entry name" value="Ferritin-like_SF"/>
</dbReference>
<evidence type="ECO:0000256" key="1">
    <source>
        <dbReference type="ARBA" id="ARBA00004127"/>
    </source>
</evidence>
<dbReference type="KEGG" id="twh:TWT_603"/>
<proteinExistence type="predicted"/>
<keyword evidence="2 5" id="KW-0812">Transmembrane</keyword>
<dbReference type="GO" id="GO:0030026">
    <property type="term" value="P:intracellular manganese ion homeostasis"/>
    <property type="evidence" value="ECO:0007669"/>
    <property type="project" value="InterPro"/>
</dbReference>
<gene>
    <name evidence="6" type="ordered locus">TWT_603</name>
</gene>
<feature type="transmembrane region" description="Helical" evidence="5">
    <location>
        <begin position="344"/>
        <end position="362"/>
    </location>
</feature>
<feature type="transmembrane region" description="Helical" evidence="5">
    <location>
        <begin position="308"/>
        <end position="332"/>
    </location>
</feature>
<name>Q83FU5_TROWT</name>
<sequence length="364" mass="40375">MKDNHDRERKKWRRYLRREITEARIYEILATRFKQKQIFLDLAKAEKRHAQHWRNLLGNEPDPKPKDFLLRLMAKYGSKVIVLSFLQRAEAKAPYFRDVNAVHMAADETIHKEVIRAVAAPNRQSISGPFRAAVFGINDGLVSNTALIVTMAVFTDNITLLLLTGFGGLLSGSLSMAAGEYVSVTSQKELINSNTPDPESYKALSNLSIDANELSLVYRARGMTPAQAQHRANRVLEIVRHTDNLRLHVPDPITSNLNQHHSNTTGLPNDHNQALGNPWTAAITSFILFATGALIPLLPFLIPIPIHLALPTSLTLFTLCLLITGAVIALLSGSNIIIKALRQLIIGALATILTSILTLFFGHH</sequence>
<protein>
    <recommendedName>
        <fullName evidence="8">Rubrerythrin diiron-binding domain-containing protein</fullName>
    </recommendedName>
</protein>
<keyword evidence="7" id="KW-1185">Reference proteome</keyword>
<feature type="transmembrane region" description="Helical" evidence="5">
    <location>
        <begin position="279"/>
        <end position="302"/>
    </location>
</feature>
<accession>Q83FU5</accession>
<dbReference type="GO" id="GO:0012505">
    <property type="term" value="C:endomembrane system"/>
    <property type="evidence" value="ECO:0007669"/>
    <property type="project" value="UniProtKB-SubCell"/>
</dbReference>
<evidence type="ECO:0008006" key="8">
    <source>
        <dbReference type="Google" id="ProtNLM"/>
    </source>
</evidence>
<dbReference type="GO" id="GO:0005384">
    <property type="term" value="F:manganese ion transmembrane transporter activity"/>
    <property type="evidence" value="ECO:0007669"/>
    <property type="project" value="InterPro"/>
</dbReference>
<feature type="transmembrane region" description="Helical" evidence="5">
    <location>
        <begin position="160"/>
        <end position="182"/>
    </location>
</feature>
<dbReference type="eggNOG" id="COG1814">
    <property type="taxonomic scope" value="Bacteria"/>
</dbReference>
<dbReference type="InterPro" id="IPR008217">
    <property type="entry name" value="Ccc1_fam"/>
</dbReference>
<evidence type="ECO:0000313" key="7">
    <source>
        <dbReference type="Proteomes" id="UP000002200"/>
    </source>
</evidence>
<dbReference type="SUPFAM" id="SSF47240">
    <property type="entry name" value="Ferritin-like"/>
    <property type="match status" value="1"/>
</dbReference>